<evidence type="ECO:0000256" key="9">
    <source>
        <dbReference type="ARBA" id="ARBA00023134"/>
    </source>
</evidence>
<dbReference type="PROSITE" id="PS00410">
    <property type="entry name" value="G_DYNAMIN_1"/>
    <property type="match status" value="1"/>
</dbReference>
<evidence type="ECO:0000256" key="13">
    <source>
        <dbReference type="SAM" id="MobiDB-lite"/>
    </source>
</evidence>
<dbReference type="InterPro" id="IPR020850">
    <property type="entry name" value="GED_dom"/>
</dbReference>
<dbReference type="InterPro" id="IPR022812">
    <property type="entry name" value="Dynamin"/>
</dbReference>
<name>A0A5F9CC60_RABIT</name>
<dbReference type="Gene3D" id="1.20.120.1240">
    <property type="entry name" value="Dynamin, middle domain"/>
    <property type="match status" value="1"/>
</dbReference>
<comment type="similarity">
    <text evidence="12">Belongs to the TRAFAC class dynamin-like GTPase superfamily. Dynamin/Fzo/YdjA family.</text>
</comment>
<dbReference type="GO" id="GO:0005886">
    <property type="term" value="C:plasma membrane"/>
    <property type="evidence" value="ECO:0007669"/>
    <property type="project" value="TreeGrafter"/>
</dbReference>
<evidence type="ECO:0000256" key="3">
    <source>
        <dbReference type="ARBA" id="ARBA00022490"/>
    </source>
</evidence>
<evidence type="ECO:0000256" key="4">
    <source>
        <dbReference type="ARBA" id="ARBA00022583"/>
    </source>
</evidence>
<keyword evidence="9 12" id="KW-0342">GTP-binding</keyword>
<dbReference type="GeneTree" id="ENSGT00940000158056"/>
<dbReference type="EMBL" id="AAGW02000024">
    <property type="status" value="NOT_ANNOTATED_CDS"/>
    <property type="molecule type" value="Genomic_DNA"/>
</dbReference>
<evidence type="ECO:0000256" key="7">
    <source>
        <dbReference type="ARBA" id="ARBA00022801"/>
    </source>
</evidence>
<dbReference type="EMBL" id="AAGW02000022">
    <property type="status" value="NOT_ANNOTATED_CDS"/>
    <property type="molecule type" value="Genomic_DNA"/>
</dbReference>
<dbReference type="PANTHER" id="PTHR11566">
    <property type="entry name" value="DYNAMIN"/>
    <property type="match status" value="1"/>
</dbReference>
<dbReference type="EC" id="3.6.5.5" evidence="2"/>
<dbReference type="GO" id="GO:0005737">
    <property type="term" value="C:cytoplasm"/>
    <property type="evidence" value="ECO:0007669"/>
    <property type="project" value="TreeGrafter"/>
</dbReference>
<keyword evidence="7" id="KW-0378">Hydrolase</keyword>
<keyword evidence="5" id="KW-0493">Microtubule</keyword>
<feature type="domain" description="GED" evidence="15">
    <location>
        <begin position="608"/>
        <end position="699"/>
    </location>
</feature>
<dbReference type="InterPro" id="IPR011993">
    <property type="entry name" value="PH-like_dom_sf"/>
</dbReference>
<dbReference type="PROSITE" id="PS50003">
    <property type="entry name" value="PH_DOMAIN"/>
    <property type="match status" value="1"/>
</dbReference>
<feature type="domain" description="Dynamin-type G" evidence="16">
    <location>
        <begin position="28"/>
        <end position="294"/>
    </location>
</feature>
<organism evidence="17 18">
    <name type="scientific">Oryctolagus cuniculus</name>
    <name type="common">Rabbit</name>
    <dbReference type="NCBI Taxonomy" id="9986"/>
    <lineage>
        <taxon>Eukaryota</taxon>
        <taxon>Metazoa</taxon>
        <taxon>Chordata</taxon>
        <taxon>Craniata</taxon>
        <taxon>Vertebrata</taxon>
        <taxon>Euteleostomi</taxon>
        <taxon>Mammalia</taxon>
        <taxon>Eutheria</taxon>
        <taxon>Euarchontoglires</taxon>
        <taxon>Glires</taxon>
        <taxon>Lagomorpha</taxon>
        <taxon>Leporidae</taxon>
        <taxon>Oryctolagus</taxon>
    </lineage>
</organism>
<dbReference type="EMBL" id="AAGW02000023">
    <property type="status" value="NOT_ANNOTATED_CDS"/>
    <property type="molecule type" value="Genomic_DNA"/>
</dbReference>
<dbReference type="InterPro" id="IPR030381">
    <property type="entry name" value="G_DYNAMIN_dom"/>
</dbReference>
<dbReference type="EMBL" id="AAGW02000020">
    <property type="status" value="NOT_ANNOTATED_CDS"/>
    <property type="molecule type" value="Genomic_DNA"/>
</dbReference>
<reference evidence="17 18" key="1">
    <citation type="journal article" date="2011" name="Nature">
        <title>A high-resolution map of human evolutionary constraint using 29 mammals.</title>
        <authorList>
            <person name="Lindblad-Toh K."/>
            <person name="Garber M."/>
            <person name="Zuk O."/>
            <person name="Lin M.F."/>
            <person name="Parker B.J."/>
            <person name="Washietl S."/>
            <person name="Kheradpour P."/>
            <person name="Ernst J."/>
            <person name="Jordan G."/>
            <person name="Mauceli E."/>
            <person name="Ward L.D."/>
            <person name="Lowe C.B."/>
            <person name="Holloway A.K."/>
            <person name="Clamp M."/>
            <person name="Gnerre S."/>
            <person name="Alfoldi J."/>
            <person name="Beal K."/>
            <person name="Chang J."/>
            <person name="Clawson H."/>
            <person name="Cuff J."/>
            <person name="Di Palma F."/>
            <person name="Fitzgerald S."/>
            <person name="Flicek P."/>
            <person name="Guttman M."/>
            <person name="Hubisz M.J."/>
            <person name="Jaffe D.B."/>
            <person name="Jungreis I."/>
            <person name="Kent W.J."/>
            <person name="Kostka D."/>
            <person name="Lara M."/>
            <person name="Martins A.L."/>
            <person name="Massingham T."/>
            <person name="Moltke I."/>
            <person name="Raney B.J."/>
            <person name="Rasmussen M.D."/>
            <person name="Robinson J."/>
            <person name="Stark A."/>
            <person name="Vilella A.J."/>
            <person name="Wen J."/>
            <person name="Xie X."/>
            <person name="Zody M.C."/>
            <person name="Baldwin J."/>
            <person name="Bloom T."/>
            <person name="Chin C.W."/>
            <person name="Heiman D."/>
            <person name="Nicol R."/>
            <person name="Nusbaum C."/>
            <person name="Young S."/>
            <person name="Wilkinson J."/>
            <person name="Worley K.C."/>
            <person name="Kovar C.L."/>
            <person name="Muzny D.M."/>
            <person name="Gibbs R.A."/>
            <person name="Cree A."/>
            <person name="Dihn H.H."/>
            <person name="Fowler G."/>
            <person name="Jhangiani S."/>
            <person name="Joshi V."/>
            <person name="Lee S."/>
            <person name="Lewis L.R."/>
            <person name="Nazareth L.V."/>
            <person name="Okwuonu G."/>
            <person name="Santibanez J."/>
            <person name="Warren W.C."/>
            <person name="Mardis E.R."/>
            <person name="Weinstock G.M."/>
            <person name="Wilson R.K."/>
            <person name="Delehaunty K."/>
            <person name="Dooling D."/>
            <person name="Fronik C."/>
            <person name="Fulton L."/>
            <person name="Fulton B."/>
            <person name="Graves T."/>
            <person name="Minx P."/>
            <person name="Sodergren E."/>
            <person name="Birney E."/>
            <person name="Margulies E.H."/>
            <person name="Herrero J."/>
            <person name="Green E.D."/>
            <person name="Haussler D."/>
            <person name="Siepel A."/>
            <person name="Goldman N."/>
            <person name="Pollard K.S."/>
            <person name="Pedersen J.S."/>
            <person name="Lander E.S."/>
            <person name="Kellis M."/>
        </authorList>
    </citation>
    <scope>NUCLEOTIDE SEQUENCE [LARGE SCALE GENOMIC DNA]</scope>
    <source>
        <strain evidence="17 18">Thorbecke inbred</strain>
    </source>
</reference>
<dbReference type="GO" id="GO:0005874">
    <property type="term" value="C:microtubule"/>
    <property type="evidence" value="ECO:0007669"/>
    <property type="project" value="UniProtKB-KW"/>
</dbReference>
<feature type="region of interest" description="Disordered" evidence="13">
    <location>
        <begin position="697"/>
        <end position="807"/>
    </location>
</feature>
<proteinExistence type="inferred from homology"/>
<dbReference type="Pfam" id="PF00350">
    <property type="entry name" value="Dynamin_N"/>
    <property type="match status" value="1"/>
</dbReference>
<evidence type="ECO:0000256" key="1">
    <source>
        <dbReference type="ARBA" id="ARBA00004245"/>
    </source>
</evidence>
<dbReference type="FunFam" id="1.20.120.1240:FF:000019">
    <property type="entry name" value="Dynamin 2"/>
    <property type="match status" value="1"/>
</dbReference>
<evidence type="ECO:0000256" key="11">
    <source>
        <dbReference type="ARBA" id="ARBA00023212"/>
    </source>
</evidence>
<dbReference type="Bgee" id="ENSOCUG00000005995">
    <property type="expression patterns" value="Expressed in frontal cortex and 15 other cell types or tissues"/>
</dbReference>
<evidence type="ECO:0000313" key="17">
    <source>
        <dbReference type="Ensembl" id="ENSOCUP00000031064.1"/>
    </source>
</evidence>
<dbReference type="Pfam" id="PF01031">
    <property type="entry name" value="Dynamin_M"/>
    <property type="match status" value="1"/>
</dbReference>
<keyword evidence="6 12" id="KW-0547">Nucleotide-binding</keyword>
<dbReference type="EMBL" id="AAGW02000019">
    <property type="status" value="NOT_ANNOTATED_CDS"/>
    <property type="molecule type" value="Genomic_DNA"/>
</dbReference>
<dbReference type="EMBL" id="AAGW02000016">
    <property type="status" value="NOT_ANNOTATED_CDS"/>
    <property type="molecule type" value="Genomic_DNA"/>
</dbReference>
<evidence type="ECO:0000256" key="12">
    <source>
        <dbReference type="RuleBase" id="RU003932"/>
    </source>
</evidence>
<sequence length="807" mass="90829">MGNREMEELIPLVNRLQDAFSALGQSCLLELPQIAVVGGQSAGKSSVLENFVGRDFLPRGSGIVTRRPLVLQLVTSKAEYGEFLHCKGKKFTDFDEVRHEIEAETDRVTGMNKGISPIPINLRVYSPHVLNLTLIDLPGITKVPVGDQPPDIEYQIRDMIMQFITRENCLILAVTPANTDLANSDALKLAKEVDPQGLRTIGVITKLDLMDEGTDARDVLENKLLPLRRGYVGVVNRSQKDIDGKKDIKAAMLAERKFFLSHPAYRHIADRMGTPHLQKVLNQQLTNHIRDTLPNFRNKLQGQLLSIEHEVEAYKNFKPEDPTRKTKALLQMVQQFAVDFEKRIEGSGDQVDTLELSGGAKINRIFHESFPFEIVKMEFNEKELRREISYAIKNIHGIRTGLFTPDMAFEAIVKKQIVKLKGPSLKSVDLVMQELINTVKKCTKKLANFPRLCEETERIVANHIREREGKTKDQVIRKGWLTISNIGIMKGGSKGYWFVLTAESLSWYKDDEEKEKKYMLPLDNLKVRDVEKSFMSSKHIFALFNTEQRNVYKDYRFLELACDSQEDVDSWKASLLRAGVYPDKSLTENDENGQAENFSMDPQLERQVETIRNLVDSYMSIINKCIRDLIPKTIMHLMINNVKDFINSELLAQLYSSEDQNTLMEESAEQAQRRDEMLRMYQALKEALVIIGDINTATVSTPAPPPVDDSWIQHSRRSPPPSPTAQRRPTLSAPLPRPTSGRGPAPAIPSPGPHSGAPPVPFRPGPLPPFPNSSDSLGAPPQVPSRPTRAPPSVPRRPPPAVPGRPS</sequence>
<dbReference type="InterPro" id="IPR001401">
    <property type="entry name" value="Dynamin_GTPase"/>
</dbReference>
<dbReference type="GO" id="GO:0098793">
    <property type="term" value="C:presynapse"/>
    <property type="evidence" value="ECO:0007669"/>
    <property type="project" value="GOC"/>
</dbReference>
<dbReference type="SMART" id="SM00233">
    <property type="entry name" value="PH"/>
    <property type="match status" value="1"/>
</dbReference>
<dbReference type="PRINTS" id="PR00195">
    <property type="entry name" value="DYNAMIN"/>
</dbReference>
<reference evidence="17" key="3">
    <citation type="submission" date="2025-09" db="UniProtKB">
        <authorList>
            <consortium name="Ensembl"/>
        </authorList>
    </citation>
    <scope>IDENTIFICATION</scope>
    <source>
        <strain evidence="17">Thorbecke</strain>
    </source>
</reference>
<dbReference type="FunFam" id="3.40.50.300:FF:000045">
    <property type="entry name" value="dynamin-1 isoform X2"/>
    <property type="match status" value="1"/>
</dbReference>
<evidence type="ECO:0000313" key="18">
    <source>
        <dbReference type="Proteomes" id="UP000001811"/>
    </source>
</evidence>
<dbReference type="GO" id="GO:0003924">
    <property type="term" value="F:GTPase activity"/>
    <property type="evidence" value="ECO:0007669"/>
    <property type="project" value="InterPro"/>
</dbReference>
<dbReference type="GO" id="GO:0031623">
    <property type="term" value="P:receptor internalization"/>
    <property type="evidence" value="ECO:0007669"/>
    <property type="project" value="TreeGrafter"/>
</dbReference>
<dbReference type="GO" id="GO:0016185">
    <property type="term" value="P:synaptic vesicle budding from presynaptic endocytic zone membrane"/>
    <property type="evidence" value="ECO:0007669"/>
    <property type="project" value="TreeGrafter"/>
</dbReference>
<dbReference type="InterPro" id="IPR001849">
    <property type="entry name" value="PH_domain"/>
</dbReference>
<dbReference type="FunFam" id="2.30.29.30:FF:000341">
    <property type="entry name" value="dynamin-3 isoform X1"/>
    <property type="match status" value="1"/>
</dbReference>
<dbReference type="Gene3D" id="3.40.50.300">
    <property type="entry name" value="P-loop containing nucleotide triphosphate hydrolases"/>
    <property type="match status" value="1"/>
</dbReference>
<dbReference type="SUPFAM" id="SSF52540">
    <property type="entry name" value="P-loop containing nucleoside triphosphate hydrolases"/>
    <property type="match status" value="1"/>
</dbReference>
<keyword evidence="18" id="KW-1185">Reference proteome</keyword>
<dbReference type="Ensembl" id="ENSOCUT00000063021.1">
    <property type="protein sequence ID" value="ENSOCUP00000031064.1"/>
    <property type="gene ID" value="ENSOCUG00000005995.4"/>
</dbReference>
<dbReference type="EMBL" id="AAGW02000017">
    <property type="status" value="NOT_ANNOTATED_CDS"/>
    <property type="molecule type" value="Genomic_DNA"/>
</dbReference>
<feature type="compositionally biased region" description="Pro residues" evidence="13">
    <location>
        <begin position="781"/>
        <end position="807"/>
    </location>
</feature>
<feature type="domain" description="PH" evidence="14">
    <location>
        <begin position="474"/>
        <end position="580"/>
    </location>
</feature>
<evidence type="ECO:0000256" key="2">
    <source>
        <dbReference type="ARBA" id="ARBA00011980"/>
    </source>
</evidence>
<comment type="subcellular location">
    <subcellularLocation>
        <location evidence="1">Cytoplasm</location>
        <location evidence="1">Cytoskeleton</location>
    </subcellularLocation>
</comment>
<dbReference type="PANTHER" id="PTHR11566:SF54">
    <property type="entry name" value="DYNAMIN-3"/>
    <property type="match status" value="1"/>
</dbReference>
<gene>
    <name evidence="17" type="primary">DNM3</name>
</gene>
<dbReference type="Gene3D" id="2.30.29.30">
    <property type="entry name" value="Pleckstrin-homology domain (PH domain)/Phosphotyrosine-binding domain (PTB)"/>
    <property type="match status" value="1"/>
</dbReference>
<accession>A0A5F9CC60</accession>
<dbReference type="Pfam" id="PF02212">
    <property type="entry name" value="GED"/>
    <property type="match status" value="1"/>
</dbReference>
<keyword evidence="10" id="KW-0505">Motor protein</keyword>
<dbReference type="SUPFAM" id="SSF50729">
    <property type="entry name" value="PH domain-like"/>
    <property type="match status" value="1"/>
</dbReference>
<dbReference type="Proteomes" id="UP000001811">
    <property type="component" value="Chromosome 13"/>
</dbReference>
<keyword evidence="4" id="KW-0254">Endocytosis</keyword>
<dbReference type="AlphaFoldDB" id="A0A5F9CC60"/>
<keyword evidence="8" id="KW-0007">Acetylation</keyword>
<evidence type="ECO:0000256" key="6">
    <source>
        <dbReference type="ARBA" id="ARBA00022741"/>
    </source>
</evidence>
<reference evidence="17" key="2">
    <citation type="submission" date="2025-08" db="UniProtKB">
        <authorList>
            <consortium name="Ensembl"/>
        </authorList>
    </citation>
    <scope>IDENTIFICATION</scope>
    <source>
        <strain evidence="17">Thorbecke</strain>
    </source>
</reference>
<dbReference type="EMBL" id="AAGW02000018">
    <property type="status" value="NOT_ANNOTATED_CDS"/>
    <property type="molecule type" value="Genomic_DNA"/>
</dbReference>
<dbReference type="InterPro" id="IPR045063">
    <property type="entry name" value="Dynamin_N"/>
</dbReference>
<dbReference type="InterPro" id="IPR003130">
    <property type="entry name" value="GED"/>
</dbReference>
<evidence type="ECO:0000259" key="16">
    <source>
        <dbReference type="PROSITE" id="PS51718"/>
    </source>
</evidence>
<feature type="compositionally biased region" description="Pro residues" evidence="13">
    <location>
        <begin position="746"/>
        <end position="771"/>
    </location>
</feature>
<keyword evidence="11" id="KW-0206">Cytoskeleton</keyword>
<dbReference type="EMBL" id="AAGW02000021">
    <property type="status" value="NOT_ANNOTATED_CDS"/>
    <property type="molecule type" value="Genomic_DNA"/>
</dbReference>
<evidence type="ECO:0000256" key="10">
    <source>
        <dbReference type="ARBA" id="ARBA00023175"/>
    </source>
</evidence>
<dbReference type="CDD" id="cd01256">
    <property type="entry name" value="PH_dynamin"/>
    <property type="match status" value="1"/>
</dbReference>
<dbReference type="PROSITE" id="PS51718">
    <property type="entry name" value="G_DYNAMIN_2"/>
    <property type="match status" value="1"/>
</dbReference>
<evidence type="ECO:0000259" key="15">
    <source>
        <dbReference type="PROSITE" id="PS51388"/>
    </source>
</evidence>
<protein>
    <recommendedName>
        <fullName evidence="2">dynamin GTPase</fullName>
        <ecNumber evidence="2">3.6.5.5</ecNumber>
    </recommendedName>
</protein>
<keyword evidence="3" id="KW-0963">Cytoplasm</keyword>
<dbReference type="CDD" id="cd08771">
    <property type="entry name" value="DLP_1"/>
    <property type="match status" value="1"/>
</dbReference>
<evidence type="ECO:0000256" key="5">
    <source>
        <dbReference type="ARBA" id="ARBA00022701"/>
    </source>
</evidence>
<evidence type="ECO:0000259" key="14">
    <source>
        <dbReference type="PROSITE" id="PS50003"/>
    </source>
</evidence>
<evidence type="ECO:0000256" key="8">
    <source>
        <dbReference type="ARBA" id="ARBA00022990"/>
    </source>
</evidence>
<dbReference type="InterPro" id="IPR000375">
    <property type="entry name" value="Dynamin_stalk"/>
</dbReference>
<dbReference type="SMART" id="SM00053">
    <property type="entry name" value="DYNc"/>
    <property type="match status" value="1"/>
</dbReference>
<dbReference type="SMART" id="SM00302">
    <property type="entry name" value="GED"/>
    <property type="match status" value="1"/>
</dbReference>
<dbReference type="GO" id="GO:0005525">
    <property type="term" value="F:GTP binding"/>
    <property type="evidence" value="ECO:0007669"/>
    <property type="project" value="UniProtKB-KW"/>
</dbReference>
<dbReference type="InterPro" id="IPR019762">
    <property type="entry name" value="Dynamin_GTPase_CS"/>
</dbReference>
<dbReference type="PROSITE" id="PS51388">
    <property type="entry name" value="GED"/>
    <property type="match status" value="1"/>
</dbReference>
<dbReference type="GO" id="GO:0008017">
    <property type="term" value="F:microtubule binding"/>
    <property type="evidence" value="ECO:0007669"/>
    <property type="project" value="TreeGrafter"/>
</dbReference>
<dbReference type="FunFam" id="1.20.120.1240:FF:000028">
    <property type="entry name" value="Dynamin 1"/>
    <property type="match status" value="1"/>
</dbReference>
<dbReference type="InterPro" id="IPR027417">
    <property type="entry name" value="P-loop_NTPase"/>
</dbReference>